<dbReference type="EMBL" id="QRUJ01000006">
    <property type="protein sequence ID" value="RGR54902.1"/>
    <property type="molecule type" value="Genomic_DNA"/>
</dbReference>
<organism evidence="3 6">
    <name type="scientific">Agathobacter rectalis</name>
    <dbReference type="NCBI Taxonomy" id="39491"/>
    <lineage>
        <taxon>Bacteria</taxon>
        <taxon>Bacillati</taxon>
        <taxon>Bacillota</taxon>
        <taxon>Clostridia</taxon>
        <taxon>Lachnospirales</taxon>
        <taxon>Lachnospiraceae</taxon>
        <taxon>Agathobacter</taxon>
    </lineage>
</organism>
<proteinExistence type="inferred from homology"/>
<keyword evidence="3" id="KW-0378">Hydrolase</keyword>
<comment type="similarity">
    <text evidence="1 2">Belongs to the peptidase S14 family.</text>
</comment>
<dbReference type="Proteomes" id="UP000266066">
    <property type="component" value="Unassembled WGS sequence"/>
</dbReference>
<dbReference type="InterPro" id="IPR029045">
    <property type="entry name" value="ClpP/crotonase-like_dom_sf"/>
</dbReference>
<dbReference type="PRINTS" id="PR00127">
    <property type="entry name" value="CLPPROTEASEP"/>
</dbReference>
<dbReference type="Pfam" id="PF00574">
    <property type="entry name" value="CLP_protease"/>
    <property type="match status" value="1"/>
</dbReference>
<dbReference type="Gene3D" id="3.90.226.10">
    <property type="entry name" value="2-enoyl-CoA Hydratase, Chain A, domain 1"/>
    <property type="match status" value="1"/>
</dbReference>
<dbReference type="GO" id="GO:0006515">
    <property type="term" value="P:protein quality control for misfolded or incompletely synthesized proteins"/>
    <property type="evidence" value="ECO:0007669"/>
    <property type="project" value="TreeGrafter"/>
</dbReference>
<evidence type="ECO:0000313" key="7">
    <source>
        <dbReference type="Proteomes" id="UP000283721"/>
    </source>
</evidence>
<keyword evidence="3" id="KW-0645">Protease</keyword>
<dbReference type="GO" id="GO:0004176">
    <property type="term" value="F:ATP-dependent peptidase activity"/>
    <property type="evidence" value="ECO:0007669"/>
    <property type="project" value="InterPro"/>
</dbReference>
<dbReference type="AlphaFoldDB" id="A0A395UYM0"/>
<dbReference type="InterPro" id="IPR001907">
    <property type="entry name" value="ClpP"/>
</dbReference>
<dbReference type="PANTHER" id="PTHR10381">
    <property type="entry name" value="ATP-DEPENDENT CLP PROTEASE PROTEOLYTIC SUBUNIT"/>
    <property type="match status" value="1"/>
</dbReference>
<evidence type="ECO:0000256" key="1">
    <source>
        <dbReference type="ARBA" id="ARBA00007039"/>
    </source>
</evidence>
<name>A0A395UYM0_9FIRM</name>
<evidence type="ECO:0000313" key="4">
    <source>
        <dbReference type="EMBL" id="RGT83193.1"/>
    </source>
</evidence>
<sequence>MGKLVMNVLVKSSNGITQVSADAKLLSQRKVFIEGEISPETACEFIKKIIVLNAENQEKFIDVLINSPGGEINSGLAMYDVIQSSKAPIRVFCIGRAYSMAAVLFASGKHGRYMLPNSELMIHEPFLENRIGGNSSSIKSISESLLETKKKMNSILSKHTGKSEEEVEKATRYDHYYSPKESKEFGLCDQIVNFSKIVED</sequence>
<dbReference type="SUPFAM" id="SSF52096">
    <property type="entry name" value="ClpP/crotonase"/>
    <property type="match status" value="1"/>
</dbReference>
<evidence type="ECO:0000313" key="3">
    <source>
        <dbReference type="EMBL" id="RGR54902.1"/>
    </source>
</evidence>
<dbReference type="EMBL" id="QSES01000018">
    <property type="protein sequence ID" value="RGZ91381.1"/>
    <property type="molecule type" value="Genomic_DNA"/>
</dbReference>
<dbReference type="Proteomes" id="UP000284296">
    <property type="component" value="Unassembled WGS sequence"/>
</dbReference>
<dbReference type="EMBL" id="QRXG01000004">
    <property type="protein sequence ID" value="RGT83193.1"/>
    <property type="molecule type" value="Genomic_DNA"/>
</dbReference>
<gene>
    <name evidence="5" type="ORF">DW967_10025</name>
    <name evidence="4" type="ORF">DWX06_03955</name>
    <name evidence="3" type="ORF">DWY38_07560</name>
</gene>
<evidence type="ECO:0000313" key="8">
    <source>
        <dbReference type="Proteomes" id="UP000284296"/>
    </source>
</evidence>
<evidence type="ECO:0000313" key="5">
    <source>
        <dbReference type="EMBL" id="RGZ91381.1"/>
    </source>
</evidence>
<dbReference type="GO" id="GO:0004252">
    <property type="term" value="F:serine-type endopeptidase activity"/>
    <property type="evidence" value="ECO:0007669"/>
    <property type="project" value="InterPro"/>
</dbReference>
<dbReference type="PANTHER" id="PTHR10381:SF11">
    <property type="entry name" value="ATP-DEPENDENT CLP PROTEASE PROTEOLYTIC SUBUNIT, MITOCHONDRIAL"/>
    <property type="match status" value="1"/>
</dbReference>
<protein>
    <recommendedName>
        <fullName evidence="2">ATP-dependent Clp protease proteolytic subunit</fullName>
    </recommendedName>
</protein>
<dbReference type="Proteomes" id="UP000283721">
    <property type="component" value="Unassembled WGS sequence"/>
</dbReference>
<dbReference type="GO" id="GO:0009368">
    <property type="term" value="C:endopeptidase Clp complex"/>
    <property type="evidence" value="ECO:0007669"/>
    <property type="project" value="TreeGrafter"/>
</dbReference>
<dbReference type="GO" id="GO:0051117">
    <property type="term" value="F:ATPase binding"/>
    <property type="evidence" value="ECO:0007669"/>
    <property type="project" value="TreeGrafter"/>
</dbReference>
<dbReference type="CDD" id="cd07017">
    <property type="entry name" value="S14_ClpP_2"/>
    <property type="match status" value="1"/>
</dbReference>
<evidence type="ECO:0000256" key="2">
    <source>
        <dbReference type="RuleBase" id="RU003567"/>
    </source>
</evidence>
<reference evidence="6 7" key="1">
    <citation type="submission" date="2018-08" db="EMBL/GenBank/DDBJ databases">
        <title>A genome reference for cultivated species of the human gut microbiota.</title>
        <authorList>
            <person name="Zou Y."/>
            <person name="Xue W."/>
            <person name="Luo G."/>
        </authorList>
    </citation>
    <scope>NUCLEOTIDE SEQUENCE [LARGE SCALE GENOMIC DNA]</scope>
    <source>
        <strain evidence="4 8">AF18-16LB</strain>
        <strain evidence="3 6">AF25-15</strain>
        <strain evidence="5 7">AM47-6BH</strain>
    </source>
</reference>
<evidence type="ECO:0000313" key="6">
    <source>
        <dbReference type="Proteomes" id="UP000266066"/>
    </source>
</evidence>
<dbReference type="InterPro" id="IPR023562">
    <property type="entry name" value="ClpP/TepA"/>
</dbReference>
<accession>A0A395UYM0</accession>
<comment type="caution">
    <text evidence="3">The sequence shown here is derived from an EMBL/GenBank/DDBJ whole genome shotgun (WGS) entry which is preliminary data.</text>
</comment>